<organism evidence="2">
    <name type="scientific">Paramoeba aestuarina</name>
    <dbReference type="NCBI Taxonomy" id="180227"/>
    <lineage>
        <taxon>Eukaryota</taxon>
        <taxon>Amoebozoa</taxon>
        <taxon>Discosea</taxon>
        <taxon>Flabellinia</taxon>
        <taxon>Dactylopodida</taxon>
        <taxon>Paramoebidae</taxon>
        <taxon>Paramoeba</taxon>
    </lineage>
</organism>
<protein>
    <submittedName>
        <fullName evidence="2">Uncharacterized protein</fullName>
    </submittedName>
</protein>
<reference evidence="2" key="1">
    <citation type="submission" date="2021-01" db="EMBL/GenBank/DDBJ databases">
        <authorList>
            <person name="Corre E."/>
            <person name="Pelletier E."/>
            <person name="Niang G."/>
            <person name="Scheremetjew M."/>
            <person name="Finn R."/>
            <person name="Kale V."/>
            <person name="Holt S."/>
            <person name="Cochrane G."/>
            <person name="Meng A."/>
            <person name="Brown T."/>
            <person name="Cohen L."/>
        </authorList>
    </citation>
    <scope>NUCLEOTIDE SEQUENCE</scope>
    <source>
        <strain evidence="2">SoJaBio B1-5/56/2</strain>
    </source>
</reference>
<keyword evidence="1" id="KW-0472">Membrane</keyword>
<evidence type="ECO:0000313" key="2">
    <source>
        <dbReference type="EMBL" id="CAE2318593.1"/>
    </source>
</evidence>
<accession>A0A7S4L989</accession>
<gene>
    <name evidence="2" type="ORF">NAES01612_LOCUS17056</name>
</gene>
<dbReference type="EMBL" id="HBKR01026014">
    <property type="protein sequence ID" value="CAE2318593.1"/>
    <property type="molecule type" value="Transcribed_RNA"/>
</dbReference>
<keyword evidence="1" id="KW-1133">Transmembrane helix</keyword>
<evidence type="ECO:0000256" key="1">
    <source>
        <dbReference type="SAM" id="Phobius"/>
    </source>
</evidence>
<feature type="transmembrane region" description="Helical" evidence="1">
    <location>
        <begin position="12"/>
        <end position="32"/>
    </location>
</feature>
<proteinExistence type="predicted"/>
<feature type="transmembrane region" description="Helical" evidence="1">
    <location>
        <begin position="60"/>
        <end position="79"/>
    </location>
</feature>
<sequence>MEVYDTPFPLLTAFSMFLLGIFMVELAFSVYLDPTYILQLKLEQTYETSDEFAQNYIARLVYLMFMSGVVGFAGIYWLFSLVEDKTNVF</sequence>
<dbReference type="AlphaFoldDB" id="A0A7S4L989"/>
<name>A0A7S4L989_9EUKA</name>
<keyword evidence="1" id="KW-0812">Transmembrane</keyword>